<dbReference type="Gene3D" id="2.60.120.430">
    <property type="entry name" value="Galactose-binding lectin"/>
    <property type="match status" value="2"/>
</dbReference>
<feature type="domain" description="CBM11" evidence="2">
    <location>
        <begin position="612"/>
        <end position="683"/>
    </location>
</feature>
<name>A0ABZ0RLG3_9BACT</name>
<keyword evidence="4" id="KW-1185">Reference proteome</keyword>
<proteinExistence type="predicted"/>
<accession>A0ABZ0RLG3</accession>
<evidence type="ECO:0000313" key="3">
    <source>
        <dbReference type="EMBL" id="WPJ96288.1"/>
    </source>
</evidence>
<evidence type="ECO:0000256" key="1">
    <source>
        <dbReference type="SAM" id="SignalP"/>
    </source>
</evidence>
<gene>
    <name evidence="3" type="ORF">SH580_01050</name>
</gene>
<keyword evidence="1" id="KW-0732">Signal</keyword>
<dbReference type="InterPro" id="IPR005087">
    <property type="entry name" value="CBM11"/>
</dbReference>
<organism evidence="3 4">
    <name type="scientific">Coraliomargarita algicola</name>
    <dbReference type="NCBI Taxonomy" id="3092156"/>
    <lineage>
        <taxon>Bacteria</taxon>
        <taxon>Pseudomonadati</taxon>
        <taxon>Verrucomicrobiota</taxon>
        <taxon>Opitutia</taxon>
        <taxon>Puniceicoccales</taxon>
        <taxon>Coraliomargaritaceae</taxon>
        <taxon>Coraliomargarita</taxon>
    </lineage>
</organism>
<dbReference type="InterPro" id="IPR012334">
    <property type="entry name" value="Pectin_lyas_fold"/>
</dbReference>
<dbReference type="SUPFAM" id="SSF51126">
    <property type="entry name" value="Pectin lyase-like"/>
    <property type="match status" value="1"/>
</dbReference>
<dbReference type="Pfam" id="PF03425">
    <property type="entry name" value="CBM_11"/>
    <property type="match status" value="1"/>
</dbReference>
<dbReference type="InterPro" id="IPR011050">
    <property type="entry name" value="Pectin_lyase_fold/virulence"/>
</dbReference>
<protein>
    <submittedName>
        <fullName evidence="3">Carbohydrate binding domain-containing protein</fullName>
    </submittedName>
</protein>
<dbReference type="Proteomes" id="UP001324993">
    <property type="component" value="Chromosome"/>
</dbReference>
<dbReference type="InterPro" id="IPR008979">
    <property type="entry name" value="Galactose-bd-like_sf"/>
</dbReference>
<dbReference type="EMBL" id="CP138858">
    <property type="protein sequence ID" value="WPJ96288.1"/>
    <property type="molecule type" value="Genomic_DNA"/>
</dbReference>
<reference evidence="3 4" key="1">
    <citation type="submission" date="2023-11" db="EMBL/GenBank/DDBJ databases">
        <title>Coraliomargarita sp. nov., isolated from marine algae.</title>
        <authorList>
            <person name="Lee J.K."/>
            <person name="Baek J.H."/>
            <person name="Kim J.M."/>
            <person name="Choi D.G."/>
            <person name="Jeon C.O."/>
        </authorList>
    </citation>
    <scope>NUCLEOTIDE SEQUENCE [LARGE SCALE GENOMIC DNA]</scope>
    <source>
        <strain evidence="3 4">J2-16</strain>
    </source>
</reference>
<feature type="signal peptide" evidence="1">
    <location>
        <begin position="1"/>
        <end position="19"/>
    </location>
</feature>
<dbReference type="RefSeq" id="WP_319833151.1">
    <property type="nucleotide sequence ID" value="NZ_CP138858.1"/>
</dbReference>
<sequence length="886" mass="98294">MKFHSCLLSLAIFIQAATAATSSLTTRHTDGYLAYSADSYGNSLPDYSYAGYKLGTVPIPNVIPIKATVSPIAGDDTANIQNAIDTVEAMPLDSDGFRGVVLLEPGTYDITSKLSINQSGVVIRGSGAGKDGTIFFHQGTTQSTTISIGPLAGGIGSSYLTDITDSYVPVGENFVTVADSSALSVGQTIFIYAEHTQDWIDELGLDSYWNPEDFTLKWERIVLSIDTITNSIGLDSPLTSIVDNGNGFATAKVRVIGSDARLSNIGIENIMFVSDYNRDVKQDDDDYYNHEDHANIAIRFSQAKDCWVQRCIGFFYRFSFVYTWTNCNRITVQDCAMLDGVSRDTPTHHSGGREYYFCMDGSNMLVQRCFTRGARHAYSTNGPKSNNTFLHSYSKNGHLSSEPHQRWSSGILFDNVYSDSMFKLHGLLGSHGQSSANNALWNCVSENKRWWEPEIWLNSPPSDLGTNWVVGTIINGVHSDPAIKNYYGYGSPGFVESTDVPVYPRSLYMAQARDRIGDEALYATSTNEQFLSRDAVYQTLLDTYASIPEFGDPASISSWAPSTPSYKLTVADQGYIELLDESFTIAEWSNATEVSSPTQAGTFAAQWAGANLDAYNNFKLTEPPSDWSGYDTLSFWMYSDVANDAKFAIVIPSENPATTGGDYYHKLVTVDWTGWKKFEFPLNYPEFSKARSPLGWYKIDSVLFANKGYGAVIKSNTVLYIDQLRLTQSTQLELLNENDTITNWSNSEAVLAYSVIGNVAAKWQNAHLDAYNFFKLSTLPTNDWSSFNTLSFWMYSEVANNARVVIIVPSENTASTGSDYYNTRIDIDWTGWKHFIVPLSYPEFSAARSPIGWHQIDSFSFANKGYGAIVKPDTVLYIDQVELLDL</sequence>
<evidence type="ECO:0000259" key="2">
    <source>
        <dbReference type="Pfam" id="PF03425"/>
    </source>
</evidence>
<dbReference type="Gene3D" id="2.160.20.10">
    <property type="entry name" value="Single-stranded right-handed beta-helix, Pectin lyase-like"/>
    <property type="match status" value="1"/>
</dbReference>
<feature type="chain" id="PRO_5046056038" evidence="1">
    <location>
        <begin position="20"/>
        <end position="886"/>
    </location>
</feature>
<evidence type="ECO:0000313" key="4">
    <source>
        <dbReference type="Proteomes" id="UP001324993"/>
    </source>
</evidence>
<dbReference type="SUPFAM" id="SSF49785">
    <property type="entry name" value="Galactose-binding domain-like"/>
    <property type="match status" value="2"/>
</dbReference>